<evidence type="ECO:0008006" key="6">
    <source>
        <dbReference type="Google" id="ProtNLM"/>
    </source>
</evidence>
<dbReference type="CDD" id="cd19165">
    <property type="entry name" value="HemeO"/>
    <property type="match status" value="1"/>
</dbReference>
<dbReference type="InterPro" id="IPR002051">
    <property type="entry name" value="Haem_Oase"/>
</dbReference>
<dbReference type="SUPFAM" id="SSF48613">
    <property type="entry name" value="Heme oxygenase-like"/>
    <property type="match status" value="1"/>
</dbReference>
<evidence type="ECO:0000256" key="1">
    <source>
        <dbReference type="ARBA" id="ARBA00022617"/>
    </source>
</evidence>
<name>A0A9W9IJ51_9EURO</name>
<dbReference type="Proteomes" id="UP001146351">
    <property type="component" value="Unassembled WGS sequence"/>
</dbReference>
<dbReference type="GO" id="GO:0004392">
    <property type="term" value="F:heme oxygenase (decyclizing) activity"/>
    <property type="evidence" value="ECO:0007669"/>
    <property type="project" value="InterPro"/>
</dbReference>
<keyword evidence="2" id="KW-0479">Metal-binding</keyword>
<dbReference type="GO" id="GO:0046872">
    <property type="term" value="F:metal ion binding"/>
    <property type="evidence" value="ECO:0007669"/>
    <property type="project" value="UniProtKB-KW"/>
</dbReference>
<sequence length="271" mass="30714">MAGVDLPSRIKATIKEPHGVVNRLNTARIPLCLPPQANSTGLYTMGFSRYADIYLGFEEVWHSLIGDPADWPGEISDDPAHFSSDEARIQAVLRLLYMPELYRTRRLESDFAALKLLDPGLSSLHAGADNAGSEFRQYIKQRMPEKPHLLVAYIWIMYQAMFNGGRFIRLQLLKAGPEFWGLSPKEMNPSDFPSPLSFWCVENDETVKTEFRERAVKIDGLLTEAERQEILDESLEIFRRCTVITSQLDEQVMANATGVHATEETKQPIQV</sequence>
<reference evidence="4" key="2">
    <citation type="journal article" date="2023" name="IMA Fungus">
        <title>Comparative genomic study of the Penicillium genus elucidates a diverse pangenome and 15 lateral gene transfer events.</title>
        <authorList>
            <person name="Petersen C."/>
            <person name="Sorensen T."/>
            <person name="Nielsen M.R."/>
            <person name="Sondergaard T.E."/>
            <person name="Sorensen J.L."/>
            <person name="Fitzpatrick D.A."/>
            <person name="Frisvad J.C."/>
            <person name="Nielsen K.L."/>
        </authorList>
    </citation>
    <scope>NUCLEOTIDE SEQUENCE</scope>
    <source>
        <strain evidence="4">IBT 21917</strain>
    </source>
</reference>
<organism evidence="4 5">
    <name type="scientific">Penicillium capsulatum</name>
    <dbReference type="NCBI Taxonomy" id="69766"/>
    <lineage>
        <taxon>Eukaryota</taxon>
        <taxon>Fungi</taxon>
        <taxon>Dikarya</taxon>
        <taxon>Ascomycota</taxon>
        <taxon>Pezizomycotina</taxon>
        <taxon>Eurotiomycetes</taxon>
        <taxon>Eurotiomycetidae</taxon>
        <taxon>Eurotiales</taxon>
        <taxon>Aspergillaceae</taxon>
        <taxon>Penicillium</taxon>
    </lineage>
</organism>
<dbReference type="InterPro" id="IPR016084">
    <property type="entry name" value="Haem_Oase-like_multi-hlx"/>
</dbReference>
<dbReference type="Gene3D" id="1.20.910.10">
    <property type="entry name" value="Heme oxygenase-like"/>
    <property type="match status" value="1"/>
</dbReference>
<keyword evidence="3" id="KW-0408">Iron</keyword>
<evidence type="ECO:0000256" key="3">
    <source>
        <dbReference type="ARBA" id="ARBA00023004"/>
    </source>
</evidence>
<dbReference type="Pfam" id="PF01126">
    <property type="entry name" value="Heme_oxygenase"/>
    <property type="match status" value="1"/>
</dbReference>
<dbReference type="EMBL" id="JAPQKO010000002">
    <property type="protein sequence ID" value="KAJ5178699.1"/>
    <property type="molecule type" value="Genomic_DNA"/>
</dbReference>
<keyword evidence="1" id="KW-0349">Heme</keyword>
<evidence type="ECO:0000256" key="2">
    <source>
        <dbReference type="ARBA" id="ARBA00022723"/>
    </source>
</evidence>
<keyword evidence="5" id="KW-1185">Reference proteome</keyword>
<dbReference type="OrthoDB" id="652091at2759"/>
<dbReference type="InterPro" id="IPR016053">
    <property type="entry name" value="Haem_Oase-like"/>
</dbReference>
<accession>A0A9W9IJ51</accession>
<dbReference type="AlphaFoldDB" id="A0A9W9IJ51"/>
<proteinExistence type="predicted"/>
<dbReference type="GO" id="GO:0006788">
    <property type="term" value="P:heme oxidation"/>
    <property type="evidence" value="ECO:0007669"/>
    <property type="project" value="InterPro"/>
</dbReference>
<comment type="caution">
    <text evidence="4">The sequence shown here is derived from an EMBL/GenBank/DDBJ whole genome shotgun (WGS) entry which is preliminary data.</text>
</comment>
<evidence type="ECO:0000313" key="5">
    <source>
        <dbReference type="Proteomes" id="UP001146351"/>
    </source>
</evidence>
<dbReference type="PANTHER" id="PTHR10720">
    <property type="entry name" value="HEME OXYGENASE"/>
    <property type="match status" value="1"/>
</dbReference>
<reference evidence="4" key="1">
    <citation type="submission" date="2022-11" db="EMBL/GenBank/DDBJ databases">
        <authorList>
            <person name="Petersen C."/>
        </authorList>
    </citation>
    <scope>NUCLEOTIDE SEQUENCE</scope>
    <source>
        <strain evidence="4">IBT 21917</strain>
    </source>
</reference>
<evidence type="ECO:0000313" key="4">
    <source>
        <dbReference type="EMBL" id="KAJ5178699.1"/>
    </source>
</evidence>
<protein>
    <recommendedName>
        <fullName evidence="6">Heme-binding peroxidase</fullName>
    </recommendedName>
</protein>
<dbReference type="PANTHER" id="PTHR10720:SF0">
    <property type="entry name" value="HEME OXYGENASE"/>
    <property type="match status" value="1"/>
</dbReference>
<gene>
    <name evidence="4" type="ORF">N7492_001909</name>
</gene>